<dbReference type="CDD" id="cd01876">
    <property type="entry name" value="YihA_EngB"/>
    <property type="match status" value="1"/>
</dbReference>
<dbReference type="Pfam" id="PF01926">
    <property type="entry name" value="MMR_HSR1"/>
    <property type="match status" value="1"/>
</dbReference>
<dbReference type="GO" id="GO:0046872">
    <property type="term" value="F:metal ion binding"/>
    <property type="evidence" value="ECO:0007669"/>
    <property type="project" value="UniProtKB-KW"/>
</dbReference>
<keyword evidence="9" id="KW-0131">Cell cycle</keyword>
<dbReference type="NCBIfam" id="TIGR00231">
    <property type="entry name" value="small_GTP"/>
    <property type="match status" value="1"/>
</dbReference>
<protein>
    <submittedName>
        <fullName evidence="11">Putative GTP-binding protein EngB</fullName>
    </submittedName>
</protein>
<comment type="cofactor">
    <cofactor evidence="1">
        <name>Mg(2+)</name>
        <dbReference type="ChEBI" id="CHEBI:18420"/>
    </cofactor>
</comment>
<comment type="caution">
    <text evidence="11">The sequence shown here is derived from an EMBL/GenBank/DDBJ whole genome shotgun (WGS) entry which is preliminary data.</text>
</comment>
<evidence type="ECO:0000256" key="2">
    <source>
        <dbReference type="ARBA" id="ARBA00009638"/>
    </source>
</evidence>
<reference evidence="11" key="1">
    <citation type="journal article" date="2012" name="Science">
        <title>Fermentation, hydrogen, and sulfur metabolism in multiple uncultivated bacterial phyla.</title>
        <authorList>
            <person name="Wrighton K.C."/>
            <person name="Thomas B.C."/>
            <person name="Sharon I."/>
            <person name="Miller C.S."/>
            <person name="Castelle C.J."/>
            <person name="VerBerkmoes N.C."/>
            <person name="Wilkins M.J."/>
            <person name="Hettich R.L."/>
            <person name="Lipton M.S."/>
            <person name="Williams K.H."/>
            <person name="Long P.E."/>
            <person name="Banfield J.F."/>
        </authorList>
    </citation>
    <scope>NUCLEOTIDE SEQUENCE [LARGE SCALE GENOMIC DNA]</scope>
</reference>
<keyword evidence="4" id="KW-0479">Metal-binding</keyword>
<dbReference type="PANTHER" id="PTHR11649">
    <property type="entry name" value="MSS1/TRME-RELATED GTP-BINDING PROTEIN"/>
    <property type="match status" value="1"/>
</dbReference>
<evidence type="ECO:0000256" key="9">
    <source>
        <dbReference type="ARBA" id="ARBA00023306"/>
    </source>
</evidence>
<dbReference type="InterPro" id="IPR006073">
    <property type="entry name" value="GTP-bd"/>
</dbReference>
<evidence type="ECO:0000259" key="10">
    <source>
        <dbReference type="PROSITE" id="PS51706"/>
    </source>
</evidence>
<keyword evidence="6" id="KW-0460">Magnesium</keyword>
<evidence type="ECO:0000256" key="8">
    <source>
        <dbReference type="ARBA" id="ARBA00023210"/>
    </source>
</evidence>
<comment type="similarity">
    <text evidence="2">Belongs to the TRAFAC class TrmE-Era-EngA-EngB-Septin-like GTPase superfamily. EngB GTPase family.</text>
</comment>
<dbReference type="SUPFAM" id="SSF52540">
    <property type="entry name" value="P-loop containing nucleoside triphosphate hydrolases"/>
    <property type="match status" value="1"/>
</dbReference>
<feature type="domain" description="EngB-type G" evidence="10">
    <location>
        <begin position="27"/>
        <end position="199"/>
    </location>
</feature>
<accession>K2G0X5</accession>
<sequence>MKIDEVKFLKSIVEFKQELSPMKREVKSSQIFFLWRSNVGKSSMINSLLGNKNLAHSSAKAWKTRTINFFKVNKNFMCLDFPGYWYARWWKEDREKLRDMILEFLERSLNEKTKIIVIMDSVVWPTEQDIEVFSYLKDKELDILVVLNKVDKINQKELEATKKKLTDTFGDIPYILYSCKTNKYRNEALKEIFWKKEIPKEESDD</sequence>
<dbReference type="Gene3D" id="3.40.50.300">
    <property type="entry name" value="P-loop containing nucleotide triphosphate hydrolases"/>
    <property type="match status" value="1"/>
</dbReference>
<dbReference type="NCBIfam" id="TIGR03598">
    <property type="entry name" value="GTPase_YsxC"/>
    <property type="match status" value="1"/>
</dbReference>
<dbReference type="GO" id="GO:0005829">
    <property type="term" value="C:cytosol"/>
    <property type="evidence" value="ECO:0007669"/>
    <property type="project" value="TreeGrafter"/>
</dbReference>
<keyword evidence="7" id="KW-0342">GTP-binding</keyword>
<dbReference type="InterPro" id="IPR027417">
    <property type="entry name" value="P-loop_NTPase"/>
</dbReference>
<dbReference type="EMBL" id="AMFJ01000418">
    <property type="protein sequence ID" value="EKE27837.1"/>
    <property type="molecule type" value="Genomic_DNA"/>
</dbReference>
<dbReference type="InterPro" id="IPR005225">
    <property type="entry name" value="Small_GTP-bd"/>
</dbReference>
<dbReference type="GO" id="GO:0000917">
    <property type="term" value="P:division septum assembly"/>
    <property type="evidence" value="ECO:0007669"/>
    <property type="project" value="UniProtKB-KW"/>
</dbReference>
<gene>
    <name evidence="11" type="primary">engB</name>
    <name evidence="11" type="ORF">ACD_3C00144G0006</name>
</gene>
<dbReference type="InterPro" id="IPR030393">
    <property type="entry name" value="G_ENGB_dom"/>
</dbReference>
<keyword evidence="5" id="KW-0547">Nucleotide-binding</keyword>
<dbReference type="PANTHER" id="PTHR11649:SF13">
    <property type="entry name" value="ENGB-TYPE G DOMAIN-CONTAINING PROTEIN"/>
    <property type="match status" value="1"/>
</dbReference>
<dbReference type="PROSITE" id="PS51706">
    <property type="entry name" value="G_ENGB"/>
    <property type="match status" value="1"/>
</dbReference>
<evidence type="ECO:0000256" key="3">
    <source>
        <dbReference type="ARBA" id="ARBA00022618"/>
    </source>
</evidence>
<evidence type="ECO:0000256" key="6">
    <source>
        <dbReference type="ARBA" id="ARBA00022842"/>
    </source>
</evidence>
<dbReference type="InterPro" id="IPR019987">
    <property type="entry name" value="GTP-bd_ribosome_bio_YsxC"/>
</dbReference>
<name>K2G0X5_9BACT</name>
<dbReference type="AlphaFoldDB" id="K2G0X5"/>
<evidence type="ECO:0000256" key="1">
    <source>
        <dbReference type="ARBA" id="ARBA00001946"/>
    </source>
</evidence>
<evidence type="ECO:0000313" key="11">
    <source>
        <dbReference type="EMBL" id="EKE27837.1"/>
    </source>
</evidence>
<proteinExistence type="inferred from homology"/>
<evidence type="ECO:0000256" key="5">
    <source>
        <dbReference type="ARBA" id="ARBA00022741"/>
    </source>
</evidence>
<evidence type="ECO:0000256" key="7">
    <source>
        <dbReference type="ARBA" id="ARBA00023134"/>
    </source>
</evidence>
<evidence type="ECO:0000256" key="4">
    <source>
        <dbReference type="ARBA" id="ARBA00022723"/>
    </source>
</evidence>
<keyword evidence="3" id="KW-0132">Cell division</keyword>
<organism evidence="11">
    <name type="scientific">uncultured bacterium</name>
    <name type="common">gcode 4</name>
    <dbReference type="NCBI Taxonomy" id="1234023"/>
    <lineage>
        <taxon>Bacteria</taxon>
        <taxon>environmental samples</taxon>
    </lineage>
</organism>
<keyword evidence="8" id="KW-0717">Septation</keyword>
<dbReference type="GO" id="GO:0005525">
    <property type="term" value="F:GTP binding"/>
    <property type="evidence" value="ECO:0007669"/>
    <property type="project" value="UniProtKB-KW"/>
</dbReference>